<reference evidence="2" key="1">
    <citation type="journal article" date="2017" name="Syst. Appl. Microbiol.">
        <title>Soybeans inoculated with root zone soils of Canadian native legumes harbour diverse and novel Bradyrhizobium spp. that possess agricultural potential.</title>
        <authorList>
            <person name="Bromfield E.S.P."/>
            <person name="Cloutier S."/>
            <person name="Tambong J.T."/>
            <person name="Tran Thi T.V."/>
        </authorList>
    </citation>
    <scope>NUCLEOTIDE SEQUENCE</scope>
    <source>
        <strain evidence="2">1S5</strain>
    </source>
</reference>
<dbReference type="EMBL" id="CP096255">
    <property type="protein sequence ID" value="UPT84595.1"/>
    <property type="molecule type" value="Genomic_DNA"/>
</dbReference>
<feature type="region of interest" description="Disordered" evidence="1">
    <location>
        <begin position="33"/>
        <end position="55"/>
    </location>
</feature>
<accession>A0A8T5V5N9</accession>
<dbReference type="Pfam" id="PF05284">
    <property type="entry name" value="DUF736"/>
    <property type="match status" value="1"/>
</dbReference>
<name>A0A8T5V5N9_9BRAD</name>
<dbReference type="AlphaFoldDB" id="A0A8T5V5N9"/>
<sequence>MPENVGIGAGWIRRGENSRKDYVSLSLAAPEFGPRKRYDNLGRGTGGDDDRSSPH</sequence>
<dbReference type="Proteomes" id="UP000551709">
    <property type="component" value="Chromosome"/>
</dbReference>
<evidence type="ECO:0000313" key="2">
    <source>
        <dbReference type="EMBL" id="UPT84595.1"/>
    </source>
</evidence>
<evidence type="ECO:0000256" key="1">
    <source>
        <dbReference type="SAM" id="MobiDB-lite"/>
    </source>
</evidence>
<gene>
    <name evidence="2" type="ORF">HAP41_0000030085</name>
</gene>
<organism evidence="2 3">
    <name type="scientific">Bradyrhizobium barranii subsp. apii</name>
    <dbReference type="NCBI Taxonomy" id="2819348"/>
    <lineage>
        <taxon>Bacteria</taxon>
        <taxon>Pseudomonadati</taxon>
        <taxon>Pseudomonadota</taxon>
        <taxon>Alphaproteobacteria</taxon>
        <taxon>Hyphomicrobiales</taxon>
        <taxon>Nitrobacteraceae</taxon>
        <taxon>Bradyrhizobium</taxon>
        <taxon>Bradyrhizobium barranii</taxon>
    </lineage>
</organism>
<protein>
    <submittedName>
        <fullName evidence="2">DUF736 family protein</fullName>
    </submittedName>
</protein>
<evidence type="ECO:0000313" key="3">
    <source>
        <dbReference type="Proteomes" id="UP000551709"/>
    </source>
</evidence>
<dbReference type="InterPro" id="IPR007948">
    <property type="entry name" value="DUF736"/>
</dbReference>
<reference evidence="2" key="2">
    <citation type="submission" date="2022-04" db="EMBL/GenBank/DDBJ databases">
        <authorList>
            <person name="Bromfield E.S.P."/>
            <person name="Cloutier S."/>
        </authorList>
    </citation>
    <scope>NUCLEOTIDE SEQUENCE</scope>
    <source>
        <strain evidence="2">1S5</strain>
    </source>
</reference>
<proteinExistence type="predicted"/>